<accession>A0ABP8VU95</accession>
<comment type="caution">
    <text evidence="2">The sequence shown here is derived from an EMBL/GenBank/DDBJ whole genome shotgun (WGS) entry which is preliminary data.</text>
</comment>
<dbReference type="InterPro" id="IPR001466">
    <property type="entry name" value="Beta-lactam-related"/>
</dbReference>
<dbReference type="EMBL" id="BAABIC010000001">
    <property type="protein sequence ID" value="GAA4672837.1"/>
    <property type="molecule type" value="Genomic_DNA"/>
</dbReference>
<proteinExistence type="predicted"/>
<protein>
    <recommendedName>
        <fullName evidence="1">Beta-lactamase-related domain-containing protein</fullName>
    </recommendedName>
</protein>
<organism evidence="2 3">
    <name type="scientific">Pseudonocardia yuanmonensis</name>
    <dbReference type="NCBI Taxonomy" id="1095914"/>
    <lineage>
        <taxon>Bacteria</taxon>
        <taxon>Bacillati</taxon>
        <taxon>Actinomycetota</taxon>
        <taxon>Actinomycetes</taxon>
        <taxon>Pseudonocardiales</taxon>
        <taxon>Pseudonocardiaceae</taxon>
        <taxon>Pseudonocardia</taxon>
    </lineage>
</organism>
<gene>
    <name evidence="2" type="ORF">GCM10023215_00160</name>
</gene>
<dbReference type="SUPFAM" id="SSF56601">
    <property type="entry name" value="beta-lactamase/transpeptidase-like"/>
    <property type="match status" value="1"/>
</dbReference>
<evidence type="ECO:0000313" key="2">
    <source>
        <dbReference type="EMBL" id="GAA4672837.1"/>
    </source>
</evidence>
<dbReference type="PANTHER" id="PTHR46825">
    <property type="entry name" value="D-ALANYL-D-ALANINE-CARBOXYPEPTIDASE/ENDOPEPTIDASE AMPH"/>
    <property type="match status" value="1"/>
</dbReference>
<dbReference type="Gene3D" id="3.40.710.10">
    <property type="entry name" value="DD-peptidase/beta-lactamase superfamily"/>
    <property type="match status" value="1"/>
</dbReference>
<dbReference type="InterPro" id="IPR012338">
    <property type="entry name" value="Beta-lactam/transpept-like"/>
</dbReference>
<name>A0ABP8VU95_9PSEU</name>
<dbReference type="PANTHER" id="PTHR46825:SF9">
    <property type="entry name" value="BETA-LACTAMASE-RELATED DOMAIN-CONTAINING PROTEIN"/>
    <property type="match status" value="1"/>
</dbReference>
<evidence type="ECO:0000259" key="1">
    <source>
        <dbReference type="Pfam" id="PF00144"/>
    </source>
</evidence>
<evidence type="ECO:0000313" key="3">
    <source>
        <dbReference type="Proteomes" id="UP001500325"/>
    </source>
</evidence>
<dbReference type="InterPro" id="IPR050491">
    <property type="entry name" value="AmpC-like"/>
</dbReference>
<dbReference type="Proteomes" id="UP001500325">
    <property type="component" value="Unassembled WGS sequence"/>
</dbReference>
<feature type="domain" description="Beta-lactamase-related" evidence="1">
    <location>
        <begin position="14"/>
        <end position="336"/>
    </location>
</feature>
<dbReference type="Pfam" id="PF00144">
    <property type="entry name" value="Beta-lactamase"/>
    <property type="match status" value="1"/>
</dbReference>
<reference evidence="3" key="1">
    <citation type="journal article" date="2019" name="Int. J. Syst. Evol. Microbiol.">
        <title>The Global Catalogue of Microorganisms (GCM) 10K type strain sequencing project: providing services to taxonomists for standard genome sequencing and annotation.</title>
        <authorList>
            <consortium name="The Broad Institute Genomics Platform"/>
            <consortium name="The Broad Institute Genome Sequencing Center for Infectious Disease"/>
            <person name="Wu L."/>
            <person name="Ma J."/>
        </authorList>
    </citation>
    <scope>NUCLEOTIDE SEQUENCE [LARGE SCALE GENOMIC DNA]</scope>
    <source>
        <strain evidence="3">JCM 18055</strain>
    </source>
</reference>
<sequence length="502" mass="54189">MVTVEQLDLGTEVDRILHRRPAVGLAVGVVRRGGLDLFAGRGLADIALRTPVVEDTVFRVGSLSKTFTAVAVMQLQEQGLLDLDSPVNDHLRAYRLIPARTGWPPATVRHVLTHTAGIREVQHPSGIARQLFGETVPAGRRVPSPAEYYRHGLRVVAEPGSRFRYTDHGFTTLGQLVEDMTGEPFDHYLREHVFGPLGMTDTDLGRSARIGARLATGYDLTTRGPTPHPDYEIVTTGAAAAYSTPRDIGRYLAALLGGGANQYGAILGPGTLATMFAPQFRPDPRVPGVGLAFFRGDAGGRLVLEHQGVVPAFTSQIHLAPDAALGLVAFTNGTRNGGFWLPVETTALFGRLLGVPDETSRTDVPQHPEVWPELCGWYLLPGPLTDVRARSMLGAGVEVLVRRGRLVFRCLGPVPALARGLPLRPDDPTDPYAFRVEVPAFDLTLRVVFGPDPATGTMAVHLDVMPLSALKQPAATNPRRWALGVAAFGATALALHRHRKPR</sequence>
<keyword evidence="3" id="KW-1185">Reference proteome</keyword>